<evidence type="ECO:0000313" key="6">
    <source>
        <dbReference type="Proteomes" id="UP000253034"/>
    </source>
</evidence>
<keyword evidence="1" id="KW-0472">Membrane</keyword>
<name>A0A369B8A0_9FIRM</name>
<reference evidence="5 6" key="1">
    <citation type="submission" date="2018-07" db="EMBL/GenBank/DDBJ databases">
        <title>Genomic Encyclopedia of Type Strains, Phase IV (KMG-IV): sequencing the most valuable type-strain genomes for metagenomic binning, comparative biology and taxonomic classification.</title>
        <authorList>
            <person name="Goeker M."/>
        </authorList>
    </citation>
    <scope>NUCLEOTIDE SEQUENCE [LARGE SCALE GENOMIC DNA]</scope>
    <source>
        <strain evidence="5 6">DSM 27016</strain>
    </source>
</reference>
<accession>A0A369B8A0</accession>
<dbReference type="InterPro" id="IPR058728">
    <property type="entry name" value="HH_RND-rel"/>
</dbReference>
<evidence type="ECO:0000313" key="5">
    <source>
        <dbReference type="EMBL" id="RCX16818.1"/>
    </source>
</evidence>
<gene>
    <name evidence="5" type="ORF">DFR58_10944</name>
</gene>
<evidence type="ECO:0000259" key="4">
    <source>
        <dbReference type="Pfam" id="PF26018"/>
    </source>
</evidence>
<dbReference type="InterPro" id="IPR058709">
    <property type="entry name" value="BSH_RND-rel"/>
</dbReference>
<dbReference type="Proteomes" id="UP000253034">
    <property type="component" value="Unassembled WGS sequence"/>
</dbReference>
<dbReference type="Pfam" id="PF26011">
    <property type="entry name" value="Beta-barrel_RND_rel"/>
    <property type="match status" value="1"/>
</dbReference>
<feature type="domain" description="RND related alpha-helical hairpin" evidence="3">
    <location>
        <begin position="105"/>
        <end position="201"/>
    </location>
</feature>
<comment type="caution">
    <text evidence="5">The sequence shown here is derived from an EMBL/GenBank/DDBJ whole genome shotgun (WGS) entry which is preliminary data.</text>
</comment>
<dbReference type="EMBL" id="QPJT01000009">
    <property type="protein sequence ID" value="RCX16818.1"/>
    <property type="molecule type" value="Genomic_DNA"/>
</dbReference>
<evidence type="ECO:0000259" key="2">
    <source>
        <dbReference type="Pfam" id="PF26011"/>
    </source>
</evidence>
<dbReference type="RefSeq" id="WP_114297552.1">
    <property type="nucleotide sequence ID" value="NZ_QPJT01000009.1"/>
</dbReference>
<dbReference type="InterPro" id="IPR058729">
    <property type="entry name" value="Beta-barrel_RND-rel"/>
</dbReference>
<evidence type="ECO:0000256" key="1">
    <source>
        <dbReference type="SAM" id="Phobius"/>
    </source>
</evidence>
<protein>
    <submittedName>
        <fullName evidence="5">Putative membrane fusion protein</fullName>
    </submittedName>
</protein>
<dbReference type="Pfam" id="PF26012">
    <property type="entry name" value="HH_RND_rel"/>
    <property type="match status" value="1"/>
</dbReference>
<evidence type="ECO:0000259" key="3">
    <source>
        <dbReference type="Pfam" id="PF26012"/>
    </source>
</evidence>
<feature type="domain" description="RND related barrel-sandwich hybrid" evidence="4">
    <location>
        <begin position="65"/>
        <end position="266"/>
    </location>
</feature>
<feature type="domain" description="RND related beta-barrel" evidence="2">
    <location>
        <begin position="272"/>
        <end position="342"/>
    </location>
</feature>
<dbReference type="AlphaFoldDB" id="A0A369B8A0"/>
<organism evidence="5 6">
    <name type="scientific">Anaerobacterium chartisolvens</name>
    <dbReference type="NCBI Taxonomy" id="1297424"/>
    <lineage>
        <taxon>Bacteria</taxon>
        <taxon>Bacillati</taxon>
        <taxon>Bacillota</taxon>
        <taxon>Clostridia</taxon>
        <taxon>Eubacteriales</taxon>
        <taxon>Oscillospiraceae</taxon>
        <taxon>Anaerobacterium</taxon>
    </lineage>
</organism>
<feature type="transmembrane region" description="Helical" evidence="1">
    <location>
        <begin position="16"/>
        <end position="37"/>
    </location>
</feature>
<sequence>MKAEEGKEKKISKIKIGSFLIIMFLLVYVPSLMHWVYGREINTDVIKIGTLEESVNSEAFFIRDEDVLKSSSDGICIPEAEEGNKIPANFSVATVVGESSENLLTALKQKDIEIIKAQQEKNKNKKIFSSDIIKIEGEIDTKIREMVKVSRSNNIPESDEIRLQINSLIQKKAAINGDTGSADAHMNSLKQQKNALQAEIRAGTKVIRSKSPGIISYVVDGYEEILTRDFIKELTPGFLEGIKTQYSVNNINGKRLEAGKPFAKIIKDIEFYMAAAVTPDEAAIFKQGDTVSVRMNEINKTVKGKIEYISANKEGKRIIAVKVSEGMSETAALRKTNIDIISRYYEGYKVPLSSLRDADYSSMTASIVLVKASCAVIRPVKIVGRNDDFAVITNIEEKSKSNMGLYDVYVCRPGNIQEGQAIGQ</sequence>
<proteinExistence type="predicted"/>
<keyword evidence="1" id="KW-0812">Transmembrane</keyword>
<keyword evidence="6" id="KW-1185">Reference proteome</keyword>
<keyword evidence="1" id="KW-1133">Transmembrane helix</keyword>
<dbReference type="Pfam" id="PF26018">
    <property type="entry name" value="BSH_RND_rel"/>
    <property type="match status" value="1"/>
</dbReference>
<dbReference type="OrthoDB" id="1834786at2"/>